<proteinExistence type="predicted"/>
<sequence length="476" mass="51491">MFNRLKSSSIGSLINLASPRPEPKSPKPCATNSPPHAGFLTFIPVLASVDTNIVPEPALAITTEDGPDSEFSCRRRMTSISISTDSQLGHSDLQEERNAPATLKARVQASIRSPPSRRAHPDGLASHPAHPACLLPLPDNCAAARTPVSRQVQSRWLALAPLCLPLCQLQKAPPWFSWFNLQLRDSNPSHQSSIYSPFPATAKMCGHVEATQKIGEVCWAVGLCLTCIQPLRDVIESRKPPANGATKATKLFPVMKALNTKLLLVCSSALPADQLNPSTQTAVDNLRVIRTAAANWSPHPTKVTFEALLWGTHINLWCQAWTIVLAVDMENVGVPLDSLNTLACEWAGLTVPGGIQLNADTDLRKSISELSNLLGTKIFLPQMGDGAWVATPLAQVTAEMPALMSWSRSSCFFLMESDRGGYLPMGAIIEAVVMTAYAVPWCLDISNTSQRAPAESTQITAMTFETLASKNSAPFW</sequence>
<dbReference type="InterPro" id="IPR050312">
    <property type="entry name" value="IolE/XylAMocC-like"/>
</dbReference>
<dbReference type="AlphaFoldDB" id="A0A2N5TNE2"/>
<evidence type="ECO:0000256" key="1">
    <source>
        <dbReference type="SAM" id="MobiDB-lite"/>
    </source>
</evidence>
<feature type="region of interest" description="Disordered" evidence="1">
    <location>
        <begin position="13"/>
        <end position="33"/>
    </location>
</feature>
<dbReference type="STRING" id="200324.A0A2N5TNE2"/>
<dbReference type="OrthoDB" id="5360893at2759"/>
<dbReference type="Gene3D" id="3.20.20.150">
    <property type="entry name" value="Divalent-metal-dependent TIM barrel enzymes"/>
    <property type="match status" value="1"/>
</dbReference>
<keyword evidence="3" id="KW-1185">Reference proteome</keyword>
<dbReference type="Proteomes" id="UP000235388">
    <property type="component" value="Unassembled WGS sequence"/>
</dbReference>
<evidence type="ECO:0000313" key="3">
    <source>
        <dbReference type="Proteomes" id="UP000235388"/>
    </source>
</evidence>
<gene>
    <name evidence="2" type="ORF">PCANC_21521</name>
</gene>
<dbReference type="SUPFAM" id="SSF51658">
    <property type="entry name" value="Xylose isomerase-like"/>
    <property type="match status" value="1"/>
</dbReference>
<dbReference type="InterPro" id="IPR036237">
    <property type="entry name" value="Xyl_isomerase-like_sf"/>
</dbReference>
<feature type="region of interest" description="Disordered" evidence="1">
    <location>
        <begin position="103"/>
        <end position="125"/>
    </location>
</feature>
<name>A0A2N5TNE2_9BASI</name>
<dbReference type="EMBL" id="PGCJ01000509">
    <property type="protein sequence ID" value="PLW27015.1"/>
    <property type="molecule type" value="Genomic_DNA"/>
</dbReference>
<evidence type="ECO:0000313" key="2">
    <source>
        <dbReference type="EMBL" id="PLW27015.1"/>
    </source>
</evidence>
<comment type="caution">
    <text evidence="2">The sequence shown here is derived from an EMBL/GenBank/DDBJ whole genome shotgun (WGS) entry which is preliminary data.</text>
</comment>
<dbReference type="PANTHER" id="PTHR12110:SF21">
    <property type="entry name" value="XYLOSE ISOMERASE-LIKE TIM BARREL DOMAIN-CONTAINING PROTEIN"/>
    <property type="match status" value="1"/>
</dbReference>
<reference evidence="2 3" key="1">
    <citation type="submission" date="2017-11" db="EMBL/GenBank/DDBJ databases">
        <title>De novo assembly and phasing of dikaryotic genomes from two isolates of Puccinia coronata f. sp. avenae, the causal agent of oat crown rust.</title>
        <authorList>
            <person name="Miller M.E."/>
            <person name="Zhang Y."/>
            <person name="Omidvar V."/>
            <person name="Sperschneider J."/>
            <person name="Schwessinger B."/>
            <person name="Raley C."/>
            <person name="Palmer J.M."/>
            <person name="Garnica D."/>
            <person name="Upadhyaya N."/>
            <person name="Rathjen J."/>
            <person name="Taylor J.M."/>
            <person name="Park R.F."/>
            <person name="Dodds P.N."/>
            <person name="Hirsch C.D."/>
            <person name="Kianian S.F."/>
            <person name="Figueroa M."/>
        </authorList>
    </citation>
    <scope>NUCLEOTIDE SEQUENCE [LARGE SCALE GENOMIC DNA]</scope>
    <source>
        <strain evidence="2">12NC29</strain>
    </source>
</reference>
<dbReference type="PANTHER" id="PTHR12110">
    <property type="entry name" value="HYDROXYPYRUVATE ISOMERASE"/>
    <property type="match status" value="1"/>
</dbReference>
<organism evidence="2 3">
    <name type="scientific">Puccinia coronata f. sp. avenae</name>
    <dbReference type="NCBI Taxonomy" id="200324"/>
    <lineage>
        <taxon>Eukaryota</taxon>
        <taxon>Fungi</taxon>
        <taxon>Dikarya</taxon>
        <taxon>Basidiomycota</taxon>
        <taxon>Pucciniomycotina</taxon>
        <taxon>Pucciniomycetes</taxon>
        <taxon>Pucciniales</taxon>
        <taxon>Pucciniaceae</taxon>
        <taxon>Puccinia</taxon>
    </lineage>
</organism>
<accession>A0A2N5TNE2</accession>
<protein>
    <submittedName>
        <fullName evidence="2">Uncharacterized protein</fullName>
    </submittedName>
</protein>